<feature type="region of interest" description="Disordered" evidence="1">
    <location>
        <begin position="1"/>
        <end position="46"/>
    </location>
</feature>
<proteinExistence type="predicted"/>
<evidence type="ECO:0000256" key="1">
    <source>
        <dbReference type="SAM" id="MobiDB-lite"/>
    </source>
</evidence>
<protein>
    <submittedName>
        <fullName evidence="2">Uncharacterized protein</fullName>
    </submittedName>
</protein>
<reference evidence="2" key="1">
    <citation type="journal article" date="2021" name="Sci. Adv.">
        <title>The American lobster genome reveals insights on longevity, neural, and immune adaptations.</title>
        <authorList>
            <person name="Polinski J.M."/>
            <person name="Zimin A.V."/>
            <person name="Clark K.F."/>
            <person name="Kohn A.B."/>
            <person name="Sadowski N."/>
            <person name="Timp W."/>
            <person name="Ptitsyn A."/>
            <person name="Khanna P."/>
            <person name="Romanova D.Y."/>
            <person name="Williams P."/>
            <person name="Greenwood S.J."/>
            <person name="Moroz L.L."/>
            <person name="Walt D.R."/>
            <person name="Bodnar A.G."/>
        </authorList>
    </citation>
    <scope>NUCLEOTIDE SEQUENCE</scope>
    <source>
        <strain evidence="2">GMGI-L3</strain>
    </source>
</reference>
<dbReference type="Proteomes" id="UP000747542">
    <property type="component" value="Unassembled WGS sequence"/>
</dbReference>
<comment type="caution">
    <text evidence="2">The sequence shown here is derived from an EMBL/GenBank/DDBJ whole genome shotgun (WGS) entry which is preliminary data.</text>
</comment>
<gene>
    <name evidence="2" type="ORF">Hamer_G016361</name>
</gene>
<evidence type="ECO:0000313" key="2">
    <source>
        <dbReference type="EMBL" id="KAG7161292.1"/>
    </source>
</evidence>
<dbReference type="AlphaFoldDB" id="A0A8J5JN21"/>
<feature type="compositionally biased region" description="Basic and acidic residues" evidence="1">
    <location>
        <begin position="23"/>
        <end position="37"/>
    </location>
</feature>
<accession>A0A8J5JN21</accession>
<keyword evidence="3" id="KW-1185">Reference proteome</keyword>
<organism evidence="2 3">
    <name type="scientific">Homarus americanus</name>
    <name type="common">American lobster</name>
    <dbReference type="NCBI Taxonomy" id="6706"/>
    <lineage>
        <taxon>Eukaryota</taxon>
        <taxon>Metazoa</taxon>
        <taxon>Ecdysozoa</taxon>
        <taxon>Arthropoda</taxon>
        <taxon>Crustacea</taxon>
        <taxon>Multicrustacea</taxon>
        <taxon>Malacostraca</taxon>
        <taxon>Eumalacostraca</taxon>
        <taxon>Eucarida</taxon>
        <taxon>Decapoda</taxon>
        <taxon>Pleocyemata</taxon>
        <taxon>Astacidea</taxon>
        <taxon>Nephropoidea</taxon>
        <taxon>Nephropidae</taxon>
        <taxon>Homarus</taxon>
    </lineage>
</organism>
<feature type="compositionally biased region" description="Polar residues" evidence="1">
    <location>
        <begin position="9"/>
        <end position="21"/>
    </location>
</feature>
<sequence>MGFARGADVNNSRGVLQQRKTMQGHDEPQQRQQERVNSRQHGGSVC</sequence>
<dbReference type="EMBL" id="JAHLQT010029607">
    <property type="protein sequence ID" value="KAG7161292.1"/>
    <property type="molecule type" value="Genomic_DNA"/>
</dbReference>
<name>A0A8J5JN21_HOMAM</name>
<evidence type="ECO:0000313" key="3">
    <source>
        <dbReference type="Proteomes" id="UP000747542"/>
    </source>
</evidence>